<gene>
    <name evidence="2" type="ORF">A3A04_02070</name>
</gene>
<dbReference type="Pfam" id="PF02616">
    <property type="entry name" value="SMC_ScpA"/>
    <property type="match status" value="1"/>
</dbReference>
<dbReference type="Gene3D" id="1.10.10.580">
    <property type="entry name" value="Structural maintenance of chromosome 1. Chain E"/>
    <property type="match status" value="1"/>
</dbReference>
<comment type="caution">
    <text evidence="2">The sequence shown here is derived from an EMBL/GenBank/DDBJ whole genome shotgun (WGS) entry which is preliminary data.</text>
</comment>
<name>A0A1G1ZL29_9BACT</name>
<dbReference type="AlphaFoldDB" id="A0A1G1ZL29"/>
<evidence type="ECO:0000313" key="2">
    <source>
        <dbReference type="EMBL" id="OGY65231.1"/>
    </source>
</evidence>
<sequence length="233" mass="27118">MSYTIYTEHFSGPIAKLVELIEEKKLDIRRVSLSEVTEDFLSYIETLESCEPTLIADFMVTASHLLLIKSKALLPQLVFTKEEQEDIRSLEQQVSLYKDIKDARENIMKRWREALHLVGRPLFLGVEKSFTPPSDSYSIPRVLLLAIQEIEKMRKTYDSPKEVLSIKTISLESKIEELLSRVENAKTTHFSNLMDQKKKNEIIVLFLAMLHLVRERAIFVFQGKNFDEIIINR</sequence>
<evidence type="ECO:0000313" key="3">
    <source>
        <dbReference type="Proteomes" id="UP000178517"/>
    </source>
</evidence>
<dbReference type="PANTHER" id="PTHR33969">
    <property type="entry name" value="SEGREGATION AND CONDENSATION PROTEIN A"/>
    <property type="match status" value="1"/>
</dbReference>
<proteinExistence type="predicted"/>
<protein>
    <recommendedName>
        <fullName evidence="1">Segregation and condensation protein A</fullName>
    </recommendedName>
</protein>
<dbReference type="Gene3D" id="6.10.250.2410">
    <property type="match status" value="1"/>
</dbReference>
<dbReference type="EMBL" id="MHJI01000021">
    <property type="protein sequence ID" value="OGY65231.1"/>
    <property type="molecule type" value="Genomic_DNA"/>
</dbReference>
<reference evidence="2 3" key="1">
    <citation type="journal article" date="2016" name="Nat. Commun.">
        <title>Thousands of microbial genomes shed light on interconnected biogeochemical processes in an aquifer system.</title>
        <authorList>
            <person name="Anantharaman K."/>
            <person name="Brown C.T."/>
            <person name="Hug L.A."/>
            <person name="Sharon I."/>
            <person name="Castelle C.J."/>
            <person name="Probst A.J."/>
            <person name="Thomas B.C."/>
            <person name="Singh A."/>
            <person name="Wilkins M.J."/>
            <person name="Karaoz U."/>
            <person name="Brodie E.L."/>
            <person name="Williams K.H."/>
            <person name="Hubbard S.S."/>
            <person name="Banfield J.F."/>
        </authorList>
    </citation>
    <scope>NUCLEOTIDE SEQUENCE [LARGE SCALE GENOMIC DNA]</scope>
</reference>
<dbReference type="STRING" id="1798406.A3A04_02070"/>
<dbReference type="Proteomes" id="UP000178517">
    <property type="component" value="Unassembled WGS sequence"/>
</dbReference>
<accession>A0A1G1ZL29</accession>
<dbReference type="PANTHER" id="PTHR33969:SF2">
    <property type="entry name" value="SEGREGATION AND CONDENSATION PROTEIN A"/>
    <property type="match status" value="1"/>
</dbReference>
<organism evidence="2 3">
    <name type="scientific">Candidatus Harrisonbacteria bacterium RIFCSPLOWO2_01_FULL_40_28</name>
    <dbReference type="NCBI Taxonomy" id="1798406"/>
    <lineage>
        <taxon>Bacteria</taxon>
        <taxon>Candidatus Harrisoniibacteriota</taxon>
    </lineage>
</organism>
<evidence type="ECO:0000256" key="1">
    <source>
        <dbReference type="ARBA" id="ARBA00044777"/>
    </source>
</evidence>
<dbReference type="InterPro" id="IPR023093">
    <property type="entry name" value="ScpA-like_C"/>
</dbReference>
<dbReference type="InterPro" id="IPR003768">
    <property type="entry name" value="ScpA"/>
</dbReference>